<dbReference type="EMBL" id="CAJNJA010005751">
    <property type="protein sequence ID" value="CAE7197825.1"/>
    <property type="molecule type" value="Genomic_DNA"/>
</dbReference>
<protein>
    <submittedName>
        <fullName evidence="1">Uncharacterized protein</fullName>
    </submittedName>
</protein>
<comment type="caution">
    <text evidence="1">The sequence shown here is derived from an EMBL/GenBank/DDBJ whole genome shotgun (WGS) entry which is preliminary data.</text>
</comment>
<sequence>MRPTCTSQGASGATAGRILAWQSAEIIVAACGQLPSDDFPPITGIRRVCSTAGRAAGSAVEKRCGFRSAATGHGLSASCTSCERSAPALYAVWALFLMISHKPQALDVSRHLPRLS</sequence>
<evidence type="ECO:0000313" key="1">
    <source>
        <dbReference type="EMBL" id="CAE7197825.1"/>
    </source>
</evidence>
<organism evidence="1 2">
    <name type="scientific">Symbiodinium necroappetens</name>
    <dbReference type="NCBI Taxonomy" id="1628268"/>
    <lineage>
        <taxon>Eukaryota</taxon>
        <taxon>Sar</taxon>
        <taxon>Alveolata</taxon>
        <taxon>Dinophyceae</taxon>
        <taxon>Suessiales</taxon>
        <taxon>Symbiodiniaceae</taxon>
        <taxon>Symbiodinium</taxon>
    </lineage>
</organism>
<gene>
    <name evidence="1" type="ORF">SNEC2469_LOCUS1419</name>
</gene>
<accession>A0A812J2Y7</accession>
<reference evidence="1" key="1">
    <citation type="submission" date="2021-02" db="EMBL/GenBank/DDBJ databases">
        <authorList>
            <person name="Dougan E. K."/>
            <person name="Rhodes N."/>
            <person name="Thang M."/>
            <person name="Chan C."/>
        </authorList>
    </citation>
    <scope>NUCLEOTIDE SEQUENCE</scope>
</reference>
<name>A0A812J2Y7_9DINO</name>
<keyword evidence="2" id="KW-1185">Reference proteome</keyword>
<dbReference type="Proteomes" id="UP000601435">
    <property type="component" value="Unassembled WGS sequence"/>
</dbReference>
<proteinExistence type="predicted"/>
<dbReference type="AlphaFoldDB" id="A0A812J2Y7"/>
<evidence type="ECO:0000313" key="2">
    <source>
        <dbReference type="Proteomes" id="UP000601435"/>
    </source>
</evidence>